<evidence type="ECO:0000256" key="5">
    <source>
        <dbReference type="ARBA" id="ARBA00022989"/>
    </source>
</evidence>
<name>A0A975YEV6_9RHOB</name>
<feature type="domain" description="Mce/MlaD" evidence="8">
    <location>
        <begin position="45"/>
        <end position="131"/>
    </location>
</feature>
<dbReference type="Proteomes" id="UP000693972">
    <property type="component" value="Unassembled WGS sequence"/>
</dbReference>
<evidence type="ECO:0000256" key="1">
    <source>
        <dbReference type="ARBA" id="ARBA00004533"/>
    </source>
</evidence>
<dbReference type="PANTHER" id="PTHR30462">
    <property type="entry name" value="INTERMEMBRANE TRANSPORT PROTEIN PQIB-RELATED"/>
    <property type="match status" value="1"/>
</dbReference>
<keyword evidence="3" id="KW-0997">Cell inner membrane</keyword>
<feature type="transmembrane region" description="Helical" evidence="7">
    <location>
        <begin position="21"/>
        <end position="41"/>
    </location>
</feature>
<dbReference type="EMBL" id="CP078073">
    <property type="protein sequence ID" value="QXL86705.1"/>
    <property type="molecule type" value="Genomic_DNA"/>
</dbReference>
<evidence type="ECO:0000256" key="2">
    <source>
        <dbReference type="ARBA" id="ARBA00022475"/>
    </source>
</evidence>
<comment type="subcellular location">
    <subcellularLocation>
        <location evidence="1">Cell inner membrane</location>
    </subcellularLocation>
</comment>
<dbReference type="PANTHER" id="PTHR30462:SF0">
    <property type="entry name" value="INTERMEMBRANE TRANSPORT PROTEIN YEBT"/>
    <property type="match status" value="1"/>
</dbReference>
<evidence type="ECO:0000259" key="8">
    <source>
        <dbReference type="Pfam" id="PF02470"/>
    </source>
</evidence>
<dbReference type="InterPro" id="IPR051800">
    <property type="entry name" value="PqiA-PqiB_transport"/>
</dbReference>
<dbReference type="GO" id="GO:0005886">
    <property type="term" value="C:plasma membrane"/>
    <property type="evidence" value="ECO:0007669"/>
    <property type="project" value="UniProtKB-SubCell"/>
</dbReference>
<evidence type="ECO:0000256" key="4">
    <source>
        <dbReference type="ARBA" id="ARBA00022692"/>
    </source>
</evidence>
<dbReference type="AlphaFoldDB" id="A0A975YEV6"/>
<dbReference type="EMBL" id="JAIMBW010000001">
    <property type="protein sequence ID" value="MBY4894019.1"/>
    <property type="molecule type" value="Genomic_DNA"/>
</dbReference>
<protein>
    <submittedName>
        <fullName evidence="10">MlaD family protein</fullName>
    </submittedName>
</protein>
<reference evidence="10 11" key="1">
    <citation type="submission" date="2021-07" db="EMBL/GenBank/DDBJ databases">
        <title>Karlodiniumbacter phycospheric gen. nov., sp. nov., a phycosphere bacterium isolated from karlodinium veneficum.</title>
        <authorList>
            <person name="Peng Y."/>
            <person name="Jiang L."/>
            <person name="Lee J."/>
        </authorList>
    </citation>
    <scope>NUCLEOTIDE SEQUENCE</scope>
    <source>
        <strain evidence="10 11">N5</strain>
    </source>
</reference>
<keyword evidence="4 7" id="KW-0812">Transmembrane</keyword>
<evidence type="ECO:0000256" key="6">
    <source>
        <dbReference type="ARBA" id="ARBA00023136"/>
    </source>
</evidence>
<evidence type="ECO:0000313" key="9">
    <source>
        <dbReference type="EMBL" id="MBY4894019.1"/>
    </source>
</evidence>
<proteinExistence type="predicted"/>
<dbReference type="Pfam" id="PF02470">
    <property type="entry name" value="MlaD"/>
    <property type="match status" value="2"/>
</dbReference>
<organism evidence="10">
    <name type="scientific">Gymnodinialimonas phycosphaerae</name>
    <dbReference type="NCBI Taxonomy" id="2841589"/>
    <lineage>
        <taxon>Bacteria</taxon>
        <taxon>Pseudomonadati</taxon>
        <taxon>Pseudomonadota</taxon>
        <taxon>Alphaproteobacteria</taxon>
        <taxon>Rhodobacterales</taxon>
        <taxon>Paracoccaceae</taxon>
        <taxon>Gymnodinialimonas</taxon>
    </lineage>
</organism>
<evidence type="ECO:0000256" key="7">
    <source>
        <dbReference type="SAM" id="Phobius"/>
    </source>
</evidence>
<sequence>MNDEDLPEPEITQRRGRGASWVWLMPLLALAISIFVVVQSYRGQGPVIVVSLPSASGIEAGETPLRFRDVEVGIVEDLDFSEGFQAVEAHIRIDSEIAQYVDAEAEFWLVEPQVSARGVTGLSTVLSGVYIEGTWDGEIGAFQDRFNALENTPLSRPGEAGTRVVLRSRDGGQLSAGAPVLFNGIEVGRLGEPELSENGTVITMDAFIEAPHDARLSTNTRFWDISGISVDLNTSGLSVNFESLASLVEGGVAFQALVTGGEPIQPGQIFDVYSSRQDAQRSVFEAPVDQALSLGVIMPAEDVRLVLGALVRYGGIRVGEVTDIIGYTDPRAPEDGVQILITFSISPSRIGLPDVATVDDLLEVLAQRVEDGLRVRVSSEGLLGTSLILEMFEDEDPDGQTLETGLIDVPIIAAAPPNVTEASADLDAIVARVAALPIEDVMNAAIDALDGITMLSTGEDIRALPTNLNALVAEARAVVAAEEIGTTLTNLSNAAEGLQGLVARITDSEGVATTLTALEASDVIVADLQTFTEGLPDVLTGIETLVAQLDTAPVTAAANSADRVLQRIETILAAEEIENLPASLNTTLAELSAILSALSEGGVAENLSSTLASADTAFASIQSAAEQVPAIVTRLDSLVASLQGLAGDYDDDSTVYRDLRAAIADISQAADAFRSLARAIERNPDSLIRGR</sequence>
<keyword evidence="11" id="KW-1185">Reference proteome</keyword>
<dbReference type="RefSeq" id="WP_257893643.1">
    <property type="nucleotide sequence ID" value="NZ_JAIMBW010000001.1"/>
</dbReference>
<accession>A0A975YEV6</accession>
<dbReference type="InterPro" id="IPR003399">
    <property type="entry name" value="Mce/MlaD"/>
</dbReference>
<keyword evidence="6 7" id="KW-0472">Membrane</keyword>
<keyword evidence="5 7" id="KW-1133">Transmembrane helix</keyword>
<keyword evidence="2" id="KW-1003">Cell membrane</keyword>
<feature type="domain" description="Mce/MlaD" evidence="8">
    <location>
        <begin position="161"/>
        <end position="221"/>
    </location>
</feature>
<gene>
    <name evidence="9" type="ORF">KUL25_14770</name>
    <name evidence="10" type="ORF">KUL25_14775</name>
</gene>
<evidence type="ECO:0000256" key="3">
    <source>
        <dbReference type="ARBA" id="ARBA00022519"/>
    </source>
</evidence>
<evidence type="ECO:0000313" key="11">
    <source>
        <dbReference type="Proteomes" id="UP000693972"/>
    </source>
</evidence>
<evidence type="ECO:0000313" key="10">
    <source>
        <dbReference type="EMBL" id="QXL86705.1"/>
    </source>
</evidence>